<keyword evidence="1" id="KW-0805">Transcription regulation</keyword>
<accession>A0A3S2X971</accession>
<sequence length="148" mass="17161">MEELPHRLLHAIRQFQKLSHTGHTMHGLKRSEIMMLMAIKKGNQGKEKHITVTDLSTALKITSPSVTQVINVLENSGYVERVNDQQDRRIMRIVLTDKGNDITTQIFQRMEEKYSNLVDFLGEEKSNSLIELLDEVYSFFSKEANRKE</sequence>
<dbReference type="GO" id="GO:0003700">
    <property type="term" value="F:DNA-binding transcription factor activity"/>
    <property type="evidence" value="ECO:0007669"/>
    <property type="project" value="InterPro"/>
</dbReference>
<keyword evidence="6" id="KW-1185">Reference proteome</keyword>
<protein>
    <submittedName>
        <fullName evidence="5">MarR family transcriptional regulator</fullName>
    </submittedName>
</protein>
<dbReference type="PANTHER" id="PTHR42756">
    <property type="entry name" value="TRANSCRIPTIONAL REGULATOR, MARR"/>
    <property type="match status" value="1"/>
</dbReference>
<dbReference type="GO" id="GO:0003677">
    <property type="term" value="F:DNA binding"/>
    <property type="evidence" value="ECO:0007669"/>
    <property type="project" value="UniProtKB-KW"/>
</dbReference>
<organism evidence="5 6">
    <name type="scientific">Niallia taxi</name>
    <dbReference type="NCBI Taxonomy" id="2499688"/>
    <lineage>
        <taxon>Bacteria</taxon>
        <taxon>Bacillati</taxon>
        <taxon>Bacillota</taxon>
        <taxon>Bacilli</taxon>
        <taxon>Bacillales</taxon>
        <taxon>Bacillaceae</taxon>
        <taxon>Niallia</taxon>
    </lineage>
</organism>
<name>A0A3S2X971_9BACI</name>
<dbReference type="Gene3D" id="1.10.10.10">
    <property type="entry name" value="Winged helix-like DNA-binding domain superfamily/Winged helix DNA-binding domain"/>
    <property type="match status" value="1"/>
</dbReference>
<dbReference type="Pfam" id="PF12802">
    <property type="entry name" value="MarR_2"/>
    <property type="match status" value="1"/>
</dbReference>
<dbReference type="PANTHER" id="PTHR42756:SF1">
    <property type="entry name" value="TRANSCRIPTIONAL REPRESSOR OF EMRAB OPERON"/>
    <property type="match status" value="1"/>
</dbReference>
<proteinExistence type="predicted"/>
<dbReference type="SUPFAM" id="SSF46785">
    <property type="entry name" value="Winged helix' DNA-binding domain"/>
    <property type="match status" value="1"/>
</dbReference>
<dbReference type="Proteomes" id="UP000288024">
    <property type="component" value="Unassembled WGS sequence"/>
</dbReference>
<keyword evidence="2" id="KW-0238">DNA-binding</keyword>
<dbReference type="AlphaFoldDB" id="A0A3S2X971"/>
<evidence type="ECO:0000259" key="4">
    <source>
        <dbReference type="PROSITE" id="PS50995"/>
    </source>
</evidence>
<dbReference type="PROSITE" id="PS50995">
    <property type="entry name" value="HTH_MARR_2"/>
    <property type="match status" value="1"/>
</dbReference>
<dbReference type="InterPro" id="IPR036388">
    <property type="entry name" value="WH-like_DNA-bd_sf"/>
</dbReference>
<evidence type="ECO:0000256" key="2">
    <source>
        <dbReference type="ARBA" id="ARBA00023125"/>
    </source>
</evidence>
<evidence type="ECO:0000256" key="1">
    <source>
        <dbReference type="ARBA" id="ARBA00023015"/>
    </source>
</evidence>
<dbReference type="PRINTS" id="PR00598">
    <property type="entry name" value="HTHMARR"/>
</dbReference>
<dbReference type="SMART" id="SM00347">
    <property type="entry name" value="HTH_MARR"/>
    <property type="match status" value="1"/>
</dbReference>
<dbReference type="InterPro" id="IPR022689">
    <property type="entry name" value="Iron_dep_repressor"/>
</dbReference>
<dbReference type="EMBL" id="RZTZ01000003">
    <property type="protein sequence ID" value="RVT63574.1"/>
    <property type="molecule type" value="Genomic_DNA"/>
</dbReference>
<comment type="caution">
    <text evidence="5">The sequence shown here is derived from an EMBL/GenBank/DDBJ whole genome shotgun (WGS) entry which is preliminary data.</text>
</comment>
<dbReference type="SMART" id="SM00529">
    <property type="entry name" value="HTH_DTXR"/>
    <property type="match status" value="1"/>
</dbReference>
<dbReference type="RefSeq" id="WP_127738051.1">
    <property type="nucleotide sequence ID" value="NZ_JARMUX010000007.1"/>
</dbReference>
<evidence type="ECO:0000313" key="6">
    <source>
        <dbReference type="Proteomes" id="UP000288024"/>
    </source>
</evidence>
<evidence type="ECO:0000313" key="5">
    <source>
        <dbReference type="EMBL" id="RVT63574.1"/>
    </source>
</evidence>
<feature type="domain" description="HTH marR-type" evidence="4">
    <location>
        <begin position="1"/>
        <end position="138"/>
    </location>
</feature>
<dbReference type="GO" id="GO:0046914">
    <property type="term" value="F:transition metal ion binding"/>
    <property type="evidence" value="ECO:0007669"/>
    <property type="project" value="InterPro"/>
</dbReference>
<keyword evidence="3" id="KW-0804">Transcription</keyword>
<evidence type="ECO:0000256" key="3">
    <source>
        <dbReference type="ARBA" id="ARBA00023163"/>
    </source>
</evidence>
<dbReference type="InterPro" id="IPR036390">
    <property type="entry name" value="WH_DNA-bd_sf"/>
</dbReference>
<dbReference type="InterPro" id="IPR000835">
    <property type="entry name" value="HTH_MarR-typ"/>
</dbReference>
<reference evidence="5 6" key="1">
    <citation type="submission" date="2019-01" db="EMBL/GenBank/DDBJ databases">
        <title>Bacillus sp. M5HDSG1-1, whole genome shotgun sequence.</title>
        <authorList>
            <person name="Tuo L."/>
        </authorList>
    </citation>
    <scope>NUCLEOTIDE SEQUENCE [LARGE SCALE GENOMIC DNA]</scope>
    <source>
        <strain evidence="5 6">M5HDSG1-1</strain>
    </source>
</reference>
<gene>
    <name evidence="5" type="ORF">EM808_09895</name>
</gene>